<evidence type="ECO:0000256" key="2">
    <source>
        <dbReference type="ARBA" id="ARBA00003150"/>
    </source>
</evidence>
<dbReference type="GO" id="GO:0004567">
    <property type="term" value="F:beta-mannosidase activity"/>
    <property type="evidence" value="ECO:0007669"/>
    <property type="project" value="UniProtKB-EC"/>
</dbReference>
<dbReference type="InterPro" id="IPR006103">
    <property type="entry name" value="Glyco_hydro_2_cat"/>
</dbReference>
<evidence type="ECO:0000256" key="6">
    <source>
        <dbReference type="ARBA" id="ARBA00011245"/>
    </source>
</evidence>
<dbReference type="PANTHER" id="PTHR43730:SF1">
    <property type="entry name" value="BETA-MANNOSIDASE"/>
    <property type="match status" value="1"/>
</dbReference>
<evidence type="ECO:0000256" key="18">
    <source>
        <dbReference type="ARBA" id="ARBA00038429"/>
    </source>
</evidence>
<dbReference type="InterPro" id="IPR008979">
    <property type="entry name" value="Galactose-bd-like_sf"/>
</dbReference>
<keyword evidence="27" id="KW-1185">Reference proteome</keyword>
<sequence length="859" mass="96976">MNRSVTTSQVGQETVQTALKDWKFKACRESEWLQAVVPGCVHTDLRRNGIIEDPFYATNEHDLQWIDKLDWEYETVFDLTEDLLAMSVLELVFDGLDTYADVTFNGKLILSVNNMFRSWRADVKGLAKPSGNQLHIRFRSPVTEDLPKIERLGYNLPASNDQSELGGLGEDKISVFARKAPYHYGWDWGPRFVTSGIWREVRVVGWNDIRVNDVFVNQEQISAEAAKLTVEVELESVRGAEGSVKITAGGAEWSLAVNLQLGVTVVKVPVEIAEPKLWWSRGLGEAHLYHFRATFTEAGSSEPIAEKAVRTGLRSVRLVREKDEAGGTFYFELNGVPVFAKGANHIPNDSFLTEITEERYRHEIASAAESNMNMLRIWGGGIYEQPAFYELCDEYGIMVWQDFMFACSMYPWDEPFLESVKLEARENVKKLRNHPSIVLWCGNNEIDSAWSQYDETGGWGWKQSYTAEQRGDIWAGYESIFHRILPEVVNELAPGADYWPSSPMIDLTGDIGQHAHPLSTEGDIHYWGVWHSVEPFENYNVKVGRFMSEYGFQSFPEYDSVRTFAEEVDMELESKVMLAHQKNGNGNRLIKEYMDIYMNEPKDFPSFLYMSQVLQAEAMKTAIEAHRKRMPYCMGTLYWQMNDCWPVASWAGMDYYGKWKALQYYAKTSFADTILSFDRSEGGELRVYAISDSLTPAEGELRLTLHAFDGEILAQETLEATVGANTSTLVYAADEAKWLDGRDAGSIVLVAELVQGYVTISRKEHYFAYAKGLKLGAAAVVVTEVEGSGGTCFLVSSNVLAKQVWLRAEREGRFSDNFFDVVPGKPIEVEFQHRAPGQAFSVPAAAGLVTVTSMIDYLA</sequence>
<dbReference type="Pfam" id="PF17786">
    <property type="entry name" value="Mannosidase_ig"/>
    <property type="match status" value="1"/>
</dbReference>
<keyword evidence="15" id="KW-0458">Lysosome</keyword>
<evidence type="ECO:0000259" key="21">
    <source>
        <dbReference type="Pfam" id="PF00703"/>
    </source>
</evidence>
<evidence type="ECO:0000256" key="17">
    <source>
        <dbReference type="ARBA" id="ARBA00032581"/>
    </source>
</evidence>
<keyword evidence="13" id="KW-1015">Disulfide bond</keyword>
<dbReference type="InterPro" id="IPR036156">
    <property type="entry name" value="Beta-gal/glucu_dom_sf"/>
</dbReference>
<evidence type="ECO:0000256" key="4">
    <source>
        <dbReference type="ARBA" id="ARBA00004613"/>
    </source>
</evidence>
<evidence type="ECO:0000256" key="1">
    <source>
        <dbReference type="ARBA" id="ARBA00000829"/>
    </source>
</evidence>
<gene>
    <name evidence="26" type="ORF">PAT3040_06562</name>
</gene>
<evidence type="ECO:0000256" key="7">
    <source>
        <dbReference type="ARBA" id="ARBA00011738"/>
    </source>
</evidence>
<evidence type="ECO:0000256" key="14">
    <source>
        <dbReference type="ARBA" id="ARBA00023180"/>
    </source>
</evidence>
<dbReference type="InterPro" id="IPR050887">
    <property type="entry name" value="Beta-mannosidase_GH2"/>
</dbReference>
<evidence type="ECO:0000256" key="13">
    <source>
        <dbReference type="ARBA" id="ARBA00023157"/>
    </source>
</evidence>
<dbReference type="GO" id="GO:0005975">
    <property type="term" value="P:carbohydrate metabolic process"/>
    <property type="evidence" value="ECO:0007669"/>
    <property type="project" value="InterPro"/>
</dbReference>
<dbReference type="GO" id="GO:0005764">
    <property type="term" value="C:lysosome"/>
    <property type="evidence" value="ECO:0007669"/>
    <property type="project" value="UniProtKB-SubCell"/>
</dbReference>
<comment type="caution">
    <text evidence="26">The sequence shown here is derived from an EMBL/GenBank/DDBJ whole genome shotgun (WGS) entry which is preliminary data.</text>
</comment>
<evidence type="ECO:0000256" key="10">
    <source>
        <dbReference type="ARBA" id="ARBA00022525"/>
    </source>
</evidence>
<evidence type="ECO:0000259" key="25">
    <source>
        <dbReference type="Pfam" id="PF22666"/>
    </source>
</evidence>
<evidence type="ECO:0000256" key="11">
    <source>
        <dbReference type="ARBA" id="ARBA00022729"/>
    </source>
</evidence>
<dbReference type="Pfam" id="PF02836">
    <property type="entry name" value="Glyco_hydro_2_C"/>
    <property type="match status" value="1"/>
</dbReference>
<dbReference type="Pfam" id="PF00703">
    <property type="entry name" value="Glyco_hydro_2"/>
    <property type="match status" value="1"/>
</dbReference>
<dbReference type="FunFam" id="3.20.20.80:FF:000050">
    <property type="entry name" value="Beta-mannosidase B"/>
    <property type="match status" value="1"/>
</dbReference>
<dbReference type="Gene3D" id="2.60.120.260">
    <property type="entry name" value="Galactose-binding domain-like"/>
    <property type="match status" value="1"/>
</dbReference>
<dbReference type="SUPFAM" id="SSF51445">
    <property type="entry name" value="(Trans)glycosidases"/>
    <property type="match status" value="1"/>
</dbReference>
<keyword evidence="10" id="KW-0964">Secreted</keyword>
<dbReference type="FunFam" id="2.60.120.260:FF:000060">
    <property type="entry name" value="Probable beta-mannosidase"/>
    <property type="match status" value="1"/>
</dbReference>
<evidence type="ECO:0000256" key="8">
    <source>
        <dbReference type="ARBA" id="ARBA00012754"/>
    </source>
</evidence>
<evidence type="ECO:0000256" key="15">
    <source>
        <dbReference type="ARBA" id="ARBA00023228"/>
    </source>
</evidence>
<evidence type="ECO:0000256" key="16">
    <source>
        <dbReference type="ARBA" id="ARBA00023295"/>
    </source>
</evidence>
<dbReference type="EMBL" id="BDQX01000430">
    <property type="protein sequence ID" value="GBG11717.1"/>
    <property type="molecule type" value="Genomic_DNA"/>
</dbReference>
<dbReference type="SUPFAM" id="SSF49785">
    <property type="entry name" value="Galactose-binding domain-like"/>
    <property type="match status" value="1"/>
</dbReference>
<dbReference type="InterPro" id="IPR054593">
    <property type="entry name" value="Beta-mannosidase-like_N2"/>
</dbReference>
<keyword evidence="11" id="KW-0732">Signal</keyword>
<dbReference type="InterPro" id="IPR041625">
    <property type="entry name" value="Beta-mannosidase_Ig"/>
</dbReference>
<evidence type="ECO:0000256" key="12">
    <source>
        <dbReference type="ARBA" id="ARBA00022801"/>
    </source>
</evidence>
<comment type="subunit">
    <text evidence="6">Monomer.</text>
</comment>
<comment type="pathway">
    <text evidence="5">Glycan metabolism; N-glycan degradation.</text>
</comment>
<dbReference type="AlphaFoldDB" id="A0A2R5EYV2"/>
<dbReference type="SUPFAM" id="SSF49303">
    <property type="entry name" value="beta-Galactosidase/glucuronidase domain"/>
    <property type="match status" value="3"/>
</dbReference>
<reference evidence="26 27" key="1">
    <citation type="submission" date="2017-08" db="EMBL/GenBank/DDBJ databases">
        <title>Substantial Increase in Enzyme Production by Combined Drug-Resistance Mutations in Paenibacillus agaridevorans.</title>
        <authorList>
            <person name="Tanaka Y."/>
            <person name="Funane K."/>
            <person name="Hosaka T."/>
            <person name="Shiwa Y."/>
            <person name="Fujita N."/>
            <person name="Miyazaki T."/>
            <person name="Yoshikawa H."/>
            <person name="Murakami K."/>
            <person name="Kasahara K."/>
            <person name="Inaoka T."/>
            <person name="Hiraga Y."/>
            <person name="Ochi K."/>
        </authorList>
    </citation>
    <scope>NUCLEOTIDE SEQUENCE [LARGE SCALE GENOMIC DNA]</scope>
    <source>
        <strain evidence="26 27">T-3040</strain>
    </source>
</reference>
<evidence type="ECO:0000256" key="9">
    <source>
        <dbReference type="ARBA" id="ARBA00015707"/>
    </source>
</evidence>
<dbReference type="GO" id="GO:0006516">
    <property type="term" value="P:glycoprotein catabolic process"/>
    <property type="evidence" value="ECO:0007669"/>
    <property type="project" value="TreeGrafter"/>
</dbReference>
<feature type="domain" description="Glycoside hydrolase family 2 catalytic" evidence="22">
    <location>
        <begin position="331"/>
        <end position="446"/>
    </location>
</feature>
<keyword evidence="16" id="KW-0326">Glycosidase</keyword>
<evidence type="ECO:0000259" key="24">
    <source>
        <dbReference type="Pfam" id="PF17786"/>
    </source>
</evidence>
<accession>A0A2R5EYV2</accession>
<evidence type="ECO:0000256" key="5">
    <source>
        <dbReference type="ARBA" id="ARBA00004740"/>
    </source>
</evidence>
<feature type="domain" description="Beta-mannosidase-like galactose-binding" evidence="25">
    <location>
        <begin position="22"/>
        <end position="199"/>
    </location>
</feature>
<feature type="domain" description="Beta-mannosidase Ig-fold" evidence="23">
    <location>
        <begin position="782"/>
        <end position="856"/>
    </location>
</feature>
<dbReference type="InterPro" id="IPR006102">
    <property type="entry name" value="Ig-like_GH2"/>
</dbReference>
<name>A0A2R5EYV2_9BACL</name>
<keyword evidence="14" id="KW-0325">Glycoprotein</keyword>
<evidence type="ECO:0000313" key="27">
    <source>
        <dbReference type="Proteomes" id="UP000245202"/>
    </source>
</evidence>
<feature type="domain" description="Glycoside hydrolase family 2 immunoglobulin-like beta-sandwich" evidence="21">
    <location>
        <begin position="210"/>
        <end position="314"/>
    </location>
</feature>
<evidence type="ECO:0000259" key="23">
    <source>
        <dbReference type="Pfam" id="PF17753"/>
    </source>
</evidence>
<dbReference type="Pfam" id="PF22666">
    <property type="entry name" value="Glyco_hydro_2_N2"/>
    <property type="match status" value="1"/>
</dbReference>
<organism evidence="26 27">
    <name type="scientific">Paenibacillus agaridevorans</name>
    <dbReference type="NCBI Taxonomy" id="171404"/>
    <lineage>
        <taxon>Bacteria</taxon>
        <taxon>Bacillati</taxon>
        <taxon>Bacillota</taxon>
        <taxon>Bacilli</taxon>
        <taxon>Bacillales</taxon>
        <taxon>Paenibacillaceae</taxon>
        <taxon>Paenibacillus</taxon>
    </lineage>
</organism>
<dbReference type="Pfam" id="PF17753">
    <property type="entry name" value="Ig_mannosidase"/>
    <property type="match status" value="1"/>
</dbReference>
<proteinExistence type="inferred from homology"/>
<evidence type="ECO:0000256" key="19">
    <source>
        <dbReference type="ARBA" id="ARBA00041069"/>
    </source>
</evidence>
<evidence type="ECO:0000313" key="26">
    <source>
        <dbReference type="EMBL" id="GBG11717.1"/>
    </source>
</evidence>
<evidence type="ECO:0000256" key="3">
    <source>
        <dbReference type="ARBA" id="ARBA00004371"/>
    </source>
</evidence>
<dbReference type="PANTHER" id="PTHR43730">
    <property type="entry name" value="BETA-MANNOSIDASE"/>
    <property type="match status" value="1"/>
</dbReference>
<evidence type="ECO:0000256" key="20">
    <source>
        <dbReference type="ARBA" id="ARBA00041614"/>
    </source>
</evidence>
<feature type="domain" description="Mannosidase Ig/CBM-like" evidence="24">
    <location>
        <begin position="683"/>
        <end position="771"/>
    </location>
</feature>
<dbReference type="InterPro" id="IPR013783">
    <property type="entry name" value="Ig-like_fold"/>
</dbReference>
<keyword evidence="12" id="KW-0378">Hydrolase</keyword>
<protein>
    <recommendedName>
        <fullName evidence="9">Beta-mannosidase</fullName>
        <ecNumber evidence="8">3.2.1.25</ecNumber>
    </recommendedName>
    <alternativeName>
        <fullName evidence="19">Beta-mannosidase B</fullName>
    </alternativeName>
    <alternativeName>
        <fullName evidence="17">Lysosomal beta A mannosidase</fullName>
    </alternativeName>
    <alternativeName>
        <fullName evidence="20">Mannanase B</fullName>
    </alternativeName>
</protein>
<dbReference type="Gene3D" id="2.60.40.10">
    <property type="entry name" value="Immunoglobulins"/>
    <property type="match status" value="3"/>
</dbReference>
<comment type="similarity">
    <text evidence="18">Belongs to the glycosyl hydrolase 2 family. Beta-mannosidase B subfamily.</text>
</comment>
<dbReference type="InterPro" id="IPR041447">
    <property type="entry name" value="Mannosidase_ig"/>
</dbReference>
<evidence type="ECO:0000259" key="22">
    <source>
        <dbReference type="Pfam" id="PF02836"/>
    </source>
</evidence>
<dbReference type="RefSeq" id="WP_108995954.1">
    <property type="nucleotide sequence ID" value="NZ_BDQX01000430.1"/>
</dbReference>
<comment type="subunit">
    <text evidence="7">Homodimer.</text>
</comment>
<comment type="subcellular location">
    <subcellularLocation>
        <location evidence="3">Lysosome</location>
    </subcellularLocation>
    <subcellularLocation>
        <location evidence="4">Secreted</location>
    </subcellularLocation>
</comment>
<comment type="catalytic activity">
    <reaction evidence="1">
        <text>Hydrolysis of terminal, non-reducing beta-D-mannose residues in beta-D-mannosides.</text>
        <dbReference type="EC" id="3.2.1.25"/>
    </reaction>
</comment>
<comment type="function">
    <text evidence="2">Exoglycosidase that cleaves the single beta-linked mannose residue from the non-reducing end of all N-linked glycoprotein oligosaccharides.</text>
</comment>
<dbReference type="Proteomes" id="UP000245202">
    <property type="component" value="Unassembled WGS sequence"/>
</dbReference>
<dbReference type="InterPro" id="IPR017853">
    <property type="entry name" value="GH"/>
</dbReference>
<dbReference type="Gene3D" id="3.20.20.80">
    <property type="entry name" value="Glycosidases"/>
    <property type="match status" value="1"/>
</dbReference>
<dbReference type="EC" id="3.2.1.25" evidence="8"/>
<dbReference type="GO" id="GO:0005576">
    <property type="term" value="C:extracellular region"/>
    <property type="evidence" value="ECO:0007669"/>
    <property type="project" value="UniProtKB-SubCell"/>
</dbReference>